<dbReference type="PANTHER" id="PTHR30566:SF25">
    <property type="entry name" value="INNER MEMBRANE PROTEIN"/>
    <property type="match status" value="1"/>
</dbReference>
<dbReference type="InterPro" id="IPR023408">
    <property type="entry name" value="MscS_beta-dom_sf"/>
</dbReference>
<gene>
    <name evidence="7" type="ORF">JKP34_07570</name>
</gene>
<proteinExistence type="predicted"/>
<organism evidence="7 8">
    <name type="scientific">Marivirga atlantica</name>
    <dbReference type="NCBI Taxonomy" id="1548457"/>
    <lineage>
        <taxon>Bacteria</taxon>
        <taxon>Pseudomonadati</taxon>
        <taxon>Bacteroidota</taxon>
        <taxon>Cytophagia</taxon>
        <taxon>Cytophagales</taxon>
        <taxon>Marivirgaceae</taxon>
        <taxon>Marivirga</taxon>
    </lineage>
</organism>
<sequence>MVQQLKEYVDSPILLFLILLIASAIIGLVVRLIFFGVLSFVSKRSNRKTIKSLKSRFNSSLFMFVPLLFMHAFLRKTGIPDDWIQVIKPILNSLIIASIAVVTIRLLFFVQDLLFLRFDIKKEDNVRERQIITQIIFLRKMAMFVLILLAVCVILLQFEGVRKYGSTILTSAGIAGVILGLAAQKTIGNLLAGIQIAFTQPIKIDDNVVVEGEWGWIEEINLTYVVVKIWDKRRLILPITYFTEQTYQNWTRNSSDILGTVFLYMDYTIPIDEVRKQFVKILESTPLWDKEAQVLQIVDSTERSMNIRLLMSARNAPQAWDLRCYVREKMIVYIQENYPEALPKSRVSLEKLDELERKA</sequence>
<dbReference type="Gene3D" id="2.30.30.60">
    <property type="match status" value="1"/>
</dbReference>
<feature type="domain" description="Mechanosensitive ion channel MscS" evidence="6">
    <location>
        <begin position="186"/>
        <end position="252"/>
    </location>
</feature>
<dbReference type="InterPro" id="IPR010920">
    <property type="entry name" value="LSM_dom_sf"/>
</dbReference>
<feature type="transmembrane region" description="Helical" evidence="5">
    <location>
        <begin position="94"/>
        <end position="116"/>
    </location>
</feature>
<dbReference type="RefSeq" id="WP_201919422.1">
    <property type="nucleotide sequence ID" value="NZ_JAERQG010000002.1"/>
</dbReference>
<name>A0A937AK92_9BACT</name>
<evidence type="ECO:0000259" key="6">
    <source>
        <dbReference type="Pfam" id="PF00924"/>
    </source>
</evidence>
<dbReference type="AlphaFoldDB" id="A0A937AK92"/>
<feature type="transmembrane region" description="Helical" evidence="5">
    <location>
        <begin position="164"/>
        <end position="183"/>
    </location>
</feature>
<evidence type="ECO:0000256" key="1">
    <source>
        <dbReference type="ARBA" id="ARBA00004370"/>
    </source>
</evidence>
<keyword evidence="3 5" id="KW-1133">Transmembrane helix</keyword>
<evidence type="ECO:0000313" key="8">
    <source>
        <dbReference type="Proteomes" id="UP000642920"/>
    </source>
</evidence>
<feature type="transmembrane region" description="Helical" evidence="5">
    <location>
        <begin position="12"/>
        <end position="37"/>
    </location>
</feature>
<feature type="transmembrane region" description="Helical" evidence="5">
    <location>
        <begin position="57"/>
        <end position="74"/>
    </location>
</feature>
<comment type="subcellular location">
    <subcellularLocation>
        <location evidence="1">Membrane</location>
    </subcellularLocation>
</comment>
<reference evidence="7" key="1">
    <citation type="submission" date="2021-01" db="EMBL/GenBank/DDBJ databases">
        <title>Marivirga sp. nov., isolated from intertidal surface sediments.</title>
        <authorList>
            <person name="Zhang M."/>
        </authorList>
    </citation>
    <scope>NUCLEOTIDE SEQUENCE</scope>
    <source>
        <strain evidence="7">SM1354</strain>
    </source>
</reference>
<dbReference type="SUPFAM" id="SSF50182">
    <property type="entry name" value="Sm-like ribonucleoproteins"/>
    <property type="match status" value="1"/>
</dbReference>
<dbReference type="GO" id="GO:0016020">
    <property type="term" value="C:membrane"/>
    <property type="evidence" value="ECO:0007669"/>
    <property type="project" value="UniProtKB-SubCell"/>
</dbReference>
<dbReference type="PANTHER" id="PTHR30566">
    <property type="entry name" value="YNAI-RELATED MECHANOSENSITIVE ION CHANNEL"/>
    <property type="match status" value="1"/>
</dbReference>
<evidence type="ECO:0000256" key="2">
    <source>
        <dbReference type="ARBA" id="ARBA00022692"/>
    </source>
</evidence>
<dbReference type="Proteomes" id="UP000642920">
    <property type="component" value="Unassembled WGS sequence"/>
</dbReference>
<dbReference type="GO" id="GO:0008381">
    <property type="term" value="F:mechanosensitive monoatomic ion channel activity"/>
    <property type="evidence" value="ECO:0007669"/>
    <property type="project" value="UniProtKB-ARBA"/>
</dbReference>
<keyword evidence="8" id="KW-1185">Reference proteome</keyword>
<accession>A0A937AK92</accession>
<keyword evidence="4 5" id="KW-0472">Membrane</keyword>
<feature type="transmembrane region" description="Helical" evidence="5">
    <location>
        <begin position="137"/>
        <end position="158"/>
    </location>
</feature>
<evidence type="ECO:0000256" key="5">
    <source>
        <dbReference type="SAM" id="Phobius"/>
    </source>
</evidence>
<dbReference type="Pfam" id="PF00924">
    <property type="entry name" value="MS_channel_2nd"/>
    <property type="match status" value="1"/>
</dbReference>
<evidence type="ECO:0000313" key="7">
    <source>
        <dbReference type="EMBL" id="MBL0765103.1"/>
    </source>
</evidence>
<dbReference type="EMBL" id="JAERQG010000002">
    <property type="protein sequence ID" value="MBL0765103.1"/>
    <property type="molecule type" value="Genomic_DNA"/>
</dbReference>
<evidence type="ECO:0000256" key="4">
    <source>
        <dbReference type="ARBA" id="ARBA00023136"/>
    </source>
</evidence>
<evidence type="ECO:0000256" key="3">
    <source>
        <dbReference type="ARBA" id="ARBA00022989"/>
    </source>
</evidence>
<dbReference type="InterPro" id="IPR006685">
    <property type="entry name" value="MscS_channel_2nd"/>
</dbReference>
<protein>
    <submittedName>
        <fullName evidence="7">Mechanosensitive ion channel</fullName>
    </submittedName>
</protein>
<dbReference type="Gene3D" id="1.10.287.1260">
    <property type="match status" value="1"/>
</dbReference>
<keyword evidence="2 5" id="KW-0812">Transmembrane</keyword>
<comment type="caution">
    <text evidence="7">The sequence shown here is derived from an EMBL/GenBank/DDBJ whole genome shotgun (WGS) entry which is preliminary data.</text>
</comment>